<dbReference type="InterPro" id="IPR036451">
    <property type="entry name" value="CblAdoTrfase-like_sf"/>
</dbReference>
<keyword evidence="3" id="KW-0067">ATP-binding</keyword>
<feature type="domain" description="Cobalamin adenosyltransferase-like" evidence="4">
    <location>
        <begin position="1"/>
        <end position="157"/>
    </location>
</feature>
<evidence type="ECO:0000256" key="1">
    <source>
        <dbReference type="ARBA" id="ARBA00022679"/>
    </source>
</evidence>
<keyword evidence="2" id="KW-0547">Nucleotide-binding</keyword>
<gene>
    <name evidence="5" type="ORF">SDC9_179716</name>
</gene>
<comment type="caution">
    <text evidence="5">The sequence shown here is derived from an EMBL/GenBank/DDBJ whole genome shotgun (WGS) entry which is preliminary data.</text>
</comment>
<evidence type="ECO:0000256" key="3">
    <source>
        <dbReference type="ARBA" id="ARBA00022840"/>
    </source>
</evidence>
<evidence type="ECO:0000313" key="5">
    <source>
        <dbReference type="EMBL" id="MPN32240.1"/>
    </source>
</evidence>
<dbReference type="SUPFAM" id="SSF89028">
    <property type="entry name" value="Cobalamin adenosyltransferase-like"/>
    <property type="match status" value="1"/>
</dbReference>
<dbReference type="Pfam" id="PF01923">
    <property type="entry name" value="Cob_adeno_trans"/>
    <property type="match status" value="1"/>
</dbReference>
<keyword evidence="1" id="KW-0808">Transferase</keyword>
<accession>A0A645H0M6</accession>
<name>A0A645H0M6_9ZZZZ</name>
<proteinExistence type="predicted"/>
<dbReference type="InterPro" id="IPR016030">
    <property type="entry name" value="CblAdoTrfase-like"/>
</dbReference>
<dbReference type="GO" id="GO:0016740">
    <property type="term" value="F:transferase activity"/>
    <property type="evidence" value="ECO:0007669"/>
    <property type="project" value="UniProtKB-KW"/>
</dbReference>
<protein>
    <recommendedName>
        <fullName evidence="4">Cobalamin adenosyltransferase-like domain-containing protein</fullName>
    </recommendedName>
</protein>
<organism evidence="5">
    <name type="scientific">bioreactor metagenome</name>
    <dbReference type="NCBI Taxonomy" id="1076179"/>
    <lineage>
        <taxon>unclassified sequences</taxon>
        <taxon>metagenomes</taxon>
        <taxon>ecological metagenomes</taxon>
    </lineage>
</organism>
<sequence>MTQLYGNRLVYKDHPRIMLRGMLDSLQAQLLELQLKASAGKAEKLVEELEEVLQYIRNILKCEVLEEEFPKINLLGLNEDELREWSHNPMKHFNMKHVLPNYNMGELVLGLNALRSSSREVELGAIKAFKTEDGVVRTDLLKALNRLSSCLYIMMLKCINGVYK</sequence>
<evidence type="ECO:0000259" key="4">
    <source>
        <dbReference type="Pfam" id="PF01923"/>
    </source>
</evidence>
<dbReference type="AlphaFoldDB" id="A0A645H0M6"/>
<evidence type="ECO:0000256" key="2">
    <source>
        <dbReference type="ARBA" id="ARBA00022741"/>
    </source>
</evidence>
<dbReference type="Gene3D" id="1.20.1200.10">
    <property type="entry name" value="Cobalamin adenosyltransferase-like"/>
    <property type="match status" value="1"/>
</dbReference>
<dbReference type="EMBL" id="VSSQ01084136">
    <property type="protein sequence ID" value="MPN32240.1"/>
    <property type="molecule type" value="Genomic_DNA"/>
</dbReference>
<dbReference type="GO" id="GO:0005524">
    <property type="term" value="F:ATP binding"/>
    <property type="evidence" value="ECO:0007669"/>
    <property type="project" value="UniProtKB-KW"/>
</dbReference>
<reference evidence="5" key="1">
    <citation type="submission" date="2019-08" db="EMBL/GenBank/DDBJ databases">
        <authorList>
            <person name="Kucharzyk K."/>
            <person name="Murdoch R.W."/>
            <person name="Higgins S."/>
            <person name="Loffler F."/>
        </authorList>
    </citation>
    <scope>NUCLEOTIDE SEQUENCE</scope>
</reference>